<dbReference type="CDD" id="cd04477">
    <property type="entry name" value="RPA1N"/>
    <property type="match status" value="1"/>
</dbReference>
<feature type="domain" description="Replication factor A C-terminal" evidence="13">
    <location>
        <begin position="458"/>
        <end position="601"/>
    </location>
</feature>
<sequence>MAHQLTAGFCERINNLTVEDDALYNSKPTVQFLSFKKVPPASGAANANVDRYRIIVSDGEHFLQSMLATQLNYLIEEDQIAKQTIAVIENFTCNVVQDKRLLIILSMQIIAKTADKIGTPIGLQPPAGSPTSNAQTASPAATATPATPAASTSTNPTPAAPAPQPQRQANRAGRAGAIHPIESLSPYQNHWTIKARITQKTDIKTWSNQRGEGKLFSVILIDETGEIKATGFNAAVDELYDKLQEDHVYYISKGRVNLAKRQYSSLPNEYELTLERNTEVEECHDLTNVPTIRYNFVEIGKLMDVAKDASCDVIGIIKETSPLATLTSKANRTLIKRELTLVDRSGFSVRLTLWGKQAEQFTADDQPVVAFKGVKVGDFGGRSLSMYSSSTMAVNPDIPEAHALRGWYDAAGTEQSYHAYNNMGAGGFSTSKFDPAEILSLSDVKARELGMQDKADSFNARATVMHIKADNIAYPGCTSQDCKKKVVETHDGWRCEKCNKTYEKPEYRYVISMAVADYTGQAWLQGFNDVGEAVFSMKADKLVEIKQRDDAEFNTILQGATGSTFNFVCKAKQDTYNDQVRVRYSVQHITPLNYREEGNHLANLLRRSEWGR</sequence>
<evidence type="ECO:0000256" key="8">
    <source>
        <dbReference type="ARBA" id="ARBA00023242"/>
    </source>
</evidence>
<evidence type="ECO:0000256" key="7">
    <source>
        <dbReference type="ARBA" id="ARBA00023125"/>
    </source>
</evidence>
<comment type="similarity">
    <text evidence="2 9">Belongs to the replication factor A protein 1 family.</text>
</comment>
<evidence type="ECO:0000256" key="3">
    <source>
        <dbReference type="ARBA" id="ARBA00022705"/>
    </source>
</evidence>
<evidence type="ECO:0000256" key="4">
    <source>
        <dbReference type="ARBA" id="ARBA00022723"/>
    </source>
</evidence>
<dbReference type="EMBL" id="BFAD01000004">
    <property type="protein sequence ID" value="GBE81704.1"/>
    <property type="molecule type" value="Genomic_DNA"/>
</dbReference>
<dbReference type="GO" id="GO:0003677">
    <property type="term" value="F:DNA binding"/>
    <property type="evidence" value="ECO:0007669"/>
    <property type="project" value="UniProtKB-KW"/>
</dbReference>
<comment type="subunit">
    <text evidence="9">Component of the heterotrimeric canonical replication protein A complex (RPA).</text>
</comment>
<feature type="domain" description="Replication factor-A protein 1 N-terminal" evidence="12">
    <location>
        <begin position="7"/>
        <end position="111"/>
    </location>
</feature>
<comment type="subcellular location">
    <subcellularLocation>
        <location evidence="1 9">Nucleus</location>
    </subcellularLocation>
</comment>
<reference evidence="15 16" key="1">
    <citation type="journal article" date="2018" name="Sci. Rep.">
        <title>Genome sequence of the cauliflower mushroom Sparassis crispa (Hanabiratake) and its association with beneficial usage.</title>
        <authorList>
            <person name="Kiyama R."/>
            <person name="Furutani Y."/>
            <person name="Kawaguchi K."/>
            <person name="Nakanishi T."/>
        </authorList>
    </citation>
    <scope>NUCLEOTIDE SEQUENCE [LARGE SCALE GENOMIC DNA]</scope>
</reference>
<dbReference type="InterPro" id="IPR004365">
    <property type="entry name" value="NA-bd_OB_tRNA"/>
</dbReference>
<dbReference type="Pfam" id="PF08646">
    <property type="entry name" value="Rep_fac-A_C"/>
    <property type="match status" value="1"/>
</dbReference>
<keyword evidence="16" id="KW-1185">Reference proteome</keyword>
<evidence type="ECO:0000256" key="10">
    <source>
        <dbReference type="SAM" id="MobiDB-lite"/>
    </source>
</evidence>
<dbReference type="GO" id="GO:0006310">
    <property type="term" value="P:DNA recombination"/>
    <property type="evidence" value="ECO:0007669"/>
    <property type="project" value="InterPro"/>
</dbReference>
<keyword evidence="7 9" id="KW-0238">DNA-binding</keyword>
<dbReference type="FunCoup" id="A0A401GHM1">
    <property type="interactions" value="726"/>
</dbReference>
<keyword evidence="8 9" id="KW-0539">Nucleus</keyword>
<comment type="caution">
    <text evidence="15">The sequence shown here is derived from an EMBL/GenBank/DDBJ whole genome shotgun (WGS) entry which is preliminary data.</text>
</comment>
<dbReference type="GO" id="GO:0005662">
    <property type="term" value="C:DNA replication factor A complex"/>
    <property type="evidence" value="ECO:0007669"/>
    <property type="project" value="UniProtKB-ARBA"/>
</dbReference>
<evidence type="ECO:0000256" key="9">
    <source>
        <dbReference type="RuleBase" id="RU364130"/>
    </source>
</evidence>
<dbReference type="Pfam" id="PF04057">
    <property type="entry name" value="Rep-A_N"/>
    <property type="match status" value="1"/>
</dbReference>
<evidence type="ECO:0000256" key="6">
    <source>
        <dbReference type="ARBA" id="ARBA00022833"/>
    </source>
</evidence>
<dbReference type="Pfam" id="PF16900">
    <property type="entry name" value="REPA_OB_2"/>
    <property type="match status" value="1"/>
</dbReference>
<dbReference type="InterPro" id="IPR047192">
    <property type="entry name" value="Euk_RPA1_DBD_C"/>
</dbReference>
<dbReference type="OrthoDB" id="1751331at2759"/>
<dbReference type="Pfam" id="PF01336">
    <property type="entry name" value="tRNA_anti-codon"/>
    <property type="match status" value="1"/>
</dbReference>
<evidence type="ECO:0000259" key="11">
    <source>
        <dbReference type="Pfam" id="PF01336"/>
    </source>
</evidence>
<feature type="compositionally biased region" description="Low complexity" evidence="10">
    <location>
        <begin position="165"/>
        <end position="174"/>
    </location>
</feature>
<dbReference type="CDD" id="cd04475">
    <property type="entry name" value="RPA1_DBD_B"/>
    <property type="match status" value="1"/>
</dbReference>
<dbReference type="FunFam" id="2.40.50.140:FF:000064">
    <property type="entry name" value="Replication protein A subunit"/>
    <property type="match status" value="1"/>
</dbReference>
<dbReference type="NCBIfam" id="TIGR00617">
    <property type="entry name" value="rpa1"/>
    <property type="match status" value="1"/>
</dbReference>
<dbReference type="CDD" id="cd04474">
    <property type="entry name" value="RPA1_DBD_A"/>
    <property type="match status" value="1"/>
</dbReference>
<dbReference type="RefSeq" id="XP_027612617.1">
    <property type="nucleotide sequence ID" value="XM_027756816.1"/>
</dbReference>
<dbReference type="SUPFAM" id="SSF50249">
    <property type="entry name" value="Nucleic acid-binding proteins"/>
    <property type="match status" value="4"/>
</dbReference>
<keyword evidence="6 9" id="KW-0862">Zinc</keyword>
<dbReference type="PANTHER" id="PTHR47165">
    <property type="entry name" value="OS03G0429900 PROTEIN"/>
    <property type="match status" value="1"/>
</dbReference>
<dbReference type="GO" id="GO:0006281">
    <property type="term" value="P:DNA repair"/>
    <property type="evidence" value="ECO:0007669"/>
    <property type="project" value="InterPro"/>
</dbReference>
<dbReference type="PANTHER" id="PTHR47165:SF4">
    <property type="entry name" value="OS03G0429900 PROTEIN"/>
    <property type="match status" value="1"/>
</dbReference>
<organism evidence="15 16">
    <name type="scientific">Sparassis crispa</name>
    <dbReference type="NCBI Taxonomy" id="139825"/>
    <lineage>
        <taxon>Eukaryota</taxon>
        <taxon>Fungi</taxon>
        <taxon>Dikarya</taxon>
        <taxon>Basidiomycota</taxon>
        <taxon>Agaricomycotina</taxon>
        <taxon>Agaricomycetes</taxon>
        <taxon>Polyporales</taxon>
        <taxon>Sparassidaceae</taxon>
        <taxon>Sparassis</taxon>
    </lineage>
</organism>
<dbReference type="CDD" id="cd04476">
    <property type="entry name" value="RPA1_DBD_C"/>
    <property type="match status" value="1"/>
</dbReference>
<keyword evidence="5 9" id="KW-0863">Zinc-finger</keyword>
<dbReference type="InterPro" id="IPR012340">
    <property type="entry name" value="NA-bd_OB-fold"/>
</dbReference>
<dbReference type="FunFam" id="2.40.50.140:FF:000117">
    <property type="entry name" value="Replication protein A subunit"/>
    <property type="match status" value="1"/>
</dbReference>
<feature type="domain" description="Replication protein A OB" evidence="14">
    <location>
        <begin position="299"/>
        <end position="395"/>
    </location>
</feature>
<dbReference type="FunFam" id="2.40.50.140:FF:000090">
    <property type="entry name" value="Replication protein A subunit"/>
    <property type="match status" value="1"/>
</dbReference>
<dbReference type="AlphaFoldDB" id="A0A401GHM1"/>
<evidence type="ECO:0000259" key="13">
    <source>
        <dbReference type="Pfam" id="PF08646"/>
    </source>
</evidence>
<evidence type="ECO:0000259" key="14">
    <source>
        <dbReference type="Pfam" id="PF16900"/>
    </source>
</evidence>
<feature type="domain" description="OB" evidence="11">
    <location>
        <begin position="191"/>
        <end position="272"/>
    </location>
</feature>
<dbReference type="GO" id="GO:0006260">
    <property type="term" value="P:DNA replication"/>
    <property type="evidence" value="ECO:0007669"/>
    <property type="project" value="UniProtKB-KW"/>
</dbReference>
<dbReference type="Proteomes" id="UP000287166">
    <property type="component" value="Unassembled WGS sequence"/>
</dbReference>
<evidence type="ECO:0000313" key="15">
    <source>
        <dbReference type="EMBL" id="GBE81704.1"/>
    </source>
</evidence>
<name>A0A401GHM1_9APHY</name>
<dbReference type="InterPro" id="IPR004591">
    <property type="entry name" value="Rfa1"/>
</dbReference>
<feature type="region of interest" description="Disordered" evidence="10">
    <location>
        <begin position="121"/>
        <end position="174"/>
    </location>
</feature>
<accession>A0A401GHM1</accession>
<keyword evidence="4 9" id="KW-0479">Metal-binding</keyword>
<dbReference type="InParanoid" id="A0A401GHM1"/>
<gene>
    <name evidence="15" type="ORF">SCP_0400750</name>
</gene>
<proteinExistence type="inferred from homology"/>
<dbReference type="InterPro" id="IPR007199">
    <property type="entry name" value="Rep_factor-A_N"/>
</dbReference>
<evidence type="ECO:0000259" key="12">
    <source>
        <dbReference type="Pfam" id="PF04057"/>
    </source>
</evidence>
<evidence type="ECO:0000313" key="16">
    <source>
        <dbReference type="Proteomes" id="UP000287166"/>
    </source>
</evidence>
<dbReference type="GO" id="GO:0008270">
    <property type="term" value="F:zinc ion binding"/>
    <property type="evidence" value="ECO:0007669"/>
    <property type="project" value="UniProtKB-KW"/>
</dbReference>
<dbReference type="InterPro" id="IPR031657">
    <property type="entry name" value="REPA_OB_2"/>
</dbReference>
<dbReference type="GeneID" id="38778621"/>
<dbReference type="STRING" id="139825.A0A401GHM1"/>
<evidence type="ECO:0000256" key="1">
    <source>
        <dbReference type="ARBA" id="ARBA00004123"/>
    </source>
</evidence>
<dbReference type="FunFam" id="2.40.50.140:FF:000041">
    <property type="entry name" value="Replication protein A subunit"/>
    <property type="match status" value="1"/>
</dbReference>
<evidence type="ECO:0000256" key="5">
    <source>
        <dbReference type="ARBA" id="ARBA00022771"/>
    </source>
</evidence>
<dbReference type="InterPro" id="IPR013955">
    <property type="entry name" value="Rep_factor-A_C"/>
</dbReference>
<keyword evidence="3 9" id="KW-0235">DNA replication</keyword>
<dbReference type="GO" id="GO:0000781">
    <property type="term" value="C:chromosome, telomeric region"/>
    <property type="evidence" value="ECO:0007669"/>
    <property type="project" value="UniProtKB-ARBA"/>
</dbReference>
<feature type="compositionally biased region" description="Low complexity" evidence="10">
    <location>
        <begin position="129"/>
        <end position="157"/>
    </location>
</feature>
<evidence type="ECO:0000256" key="2">
    <source>
        <dbReference type="ARBA" id="ARBA00005690"/>
    </source>
</evidence>
<dbReference type="Gene3D" id="2.40.50.140">
    <property type="entry name" value="Nucleic acid-binding proteins"/>
    <property type="match status" value="4"/>
</dbReference>
<dbReference type="GO" id="GO:0007004">
    <property type="term" value="P:telomere maintenance via telomerase"/>
    <property type="evidence" value="ECO:0007669"/>
    <property type="project" value="UniProtKB-ARBA"/>
</dbReference>
<comment type="function">
    <text evidence="9">As part of the replication protein A (RPA/RP-A), a single-stranded DNA-binding heterotrimeric complex, may play an essential role in DNA replication, recombination and repair. Binds and stabilizes single-stranded DNA intermediates, preventing complementary DNA reannealing and recruiting different proteins involved in DNA metabolism.</text>
</comment>
<protein>
    <recommendedName>
        <fullName evidence="9">Replication protein A subunit</fullName>
    </recommendedName>
</protein>